<dbReference type="GO" id="GO:0051539">
    <property type="term" value="F:4 iron, 4 sulfur cluster binding"/>
    <property type="evidence" value="ECO:0007669"/>
    <property type="project" value="UniProtKB-KW"/>
</dbReference>
<comment type="cofactor">
    <cofactor evidence="8">
        <name>[4Fe-4S] cluster</name>
        <dbReference type="ChEBI" id="CHEBI:49883"/>
    </cofactor>
    <text evidence="8">Binds 1 [4Fe-4S] cluster. The cluster is coordinated with 3 cysteines and an exchangeable S-adenosyl-L-methionine.</text>
</comment>
<dbReference type="SFLD" id="SFLDG01067">
    <property type="entry name" value="SPASM/twitch_domain_containing"/>
    <property type="match status" value="1"/>
</dbReference>
<dbReference type="PROSITE" id="PS51918">
    <property type="entry name" value="RADICAL_SAM"/>
    <property type="match status" value="1"/>
</dbReference>
<dbReference type="RefSeq" id="WP_069189980.1">
    <property type="nucleotide sequence ID" value="NZ_FLYE01000047.1"/>
</dbReference>
<dbReference type="InterPro" id="IPR013785">
    <property type="entry name" value="Aldolase_TIM"/>
</dbReference>
<comment type="similarity">
    <text evidence="8">Belongs to the radical SAM superfamily. PqqE family.</text>
</comment>
<dbReference type="EC" id="1.21.98.4" evidence="8"/>
<gene>
    <name evidence="8 11" type="primary">pqqE</name>
    <name evidence="11" type="ORF">MTBPR1_80022</name>
</gene>
<protein>
    <recommendedName>
        <fullName evidence="8">PqqA peptide cyclase</fullName>
        <ecNumber evidence="8">1.21.98.4</ecNumber>
    </recommendedName>
    <alternativeName>
        <fullName evidence="8">Coenzyme PQQ synthesis protein E</fullName>
    </alternativeName>
</protein>
<dbReference type="OrthoDB" id="9792276at2"/>
<dbReference type="SUPFAM" id="SSF102114">
    <property type="entry name" value="Radical SAM enzymes"/>
    <property type="match status" value="1"/>
</dbReference>
<comment type="function">
    <text evidence="8">Catalyzes the cross-linking of a glutamate residue and a tyrosine residue in the PqqA protein as part of the biosynthesis of pyrroloquinoline quinone (PQQ).</text>
</comment>
<keyword evidence="9" id="KW-0175">Coiled coil</keyword>
<dbReference type="GO" id="GO:1904047">
    <property type="term" value="F:S-adenosyl-L-methionine binding"/>
    <property type="evidence" value="ECO:0007669"/>
    <property type="project" value="UniProtKB-UniRule"/>
</dbReference>
<proteinExistence type="inferred from homology"/>
<dbReference type="InterPro" id="IPR050377">
    <property type="entry name" value="Radical_SAM_PqqE_MftC-like"/>
</dbReference>
<evidence type="ECO:0000313" key="12">
    <source>
        <dbReference type="Proteomes" id="UP000231658"/>
    </source>
</evidence>
<dbReference type="NCBIfam" id="TIGR02109">
    <property type="entry name" value="PQQ_syn_pqqE"/>
    <property type="match status" value="1"/>
</dbReference>
<keyword evidence="6 8" id="KW-0408">Iron</keyword>
<dbReference type="InterPro" id="IPR011843">
    <property type="entry name" value="PQQ_synth_PqqE_bac"/>
</dbReference>
<feature type="binding site" evidence="8">
    <location>
        <position position="28"/>
    </location>
    <ligand>
        <name>[4Fe-4S] cluster</name>
        <dbReference type="ChEBI" id="CHEBI:49883"/>
        <note>4Fe-4S-S-AdoMet</note>
    </ligand>
</feature>
<keyword evidence="12" id="KW-1185">Reference proteome</keyword>
<feature type="coiled-coil region" evidence="9">
    <location>
        <begin position="205"/>
        <end position="232"/>
    </location>
</feature>
<dbReference type="CDD" id="cd21119">
    <property type="entry name" value="SPASM_PqqE"/>
    <property type="match status" value="1"/>
</dbReference>
<dbReference type="EMBL" id="FLYE01000047">
    <property type="protein sequence ID" value="SCA57968.1"/>
    <property type="molecule type" value="Genomic_DNA"/>
</dbReference>
<dbReference type="Pfam" id="PF13186">
    <property type="entry name" value="SPASM"/>
    <property type="match status" value="1"/>
</dbReference>
<dbReference type="Gene3D" id="3.20.20.70">
    <property type="entry name" value="Aldolase class I"/>
    <property type="match status" value="1"/>
</dbReference>
<evidence type="ECO:0000313" key="11">
    <source>
        <dbReference type="EMBL" id="SCA57968.1"/>
    </source>
</evidence>
<name>A0A1C3RL30_9PROT</name>
<dbReference type="InterPro" id="IPR023885">
    <property type="entry name" value="4Fe4S-binding_SPASM_dom"/>
</dbReference>
<keyword evidence="3 8" id="KW-0479">Metal-binding</keyword>
<evidence type="ECO:0000256" key="4">
    <source>
        <dbReference type="ARBA" id="ARBA00022905"/>
    </source>
</evidence>
<dbReference type="AlphaFoldDB" id="A0A1C3RL30"/>
<keyword evidence="5 8" id="KW-0560">Oxidoreductase</keyword>
<dbReference type="InterPro" id="IPR007197">
    <property type="entry name" value="rSAM"/>
</dbReference>
<keyword evidence="7 8" id="KW-0411">Iron-sulfur</keyword>
<accession>A0A1C3RL30</accession>
<dbReference type="GO" id="GO:0009975">
    <property type="term" value="F:cyclase activity"/>
    <property type="evidence" value="ECO:0007669"/>
    <property type="project" value="UniProtKB-UniRule"/>
</dbReference>
<evidence type="ECO:0000256" key="3">
    <source>
        <dbReference type="ARBA" id="ARBA00022723"/>
    </source>
</evidence>
<keyword evidence="1 8" id="KW-0004">4Fe-4S</keyword>
<dbReference type="Proteomes" id="UP000231658">
    <property type="component" value="Unassembled WGS sequence"/>
</dbReference>
<dbReference type="InterPro" id="IPR017200">
    <property type="entry name" value="PqqE-like"/>
</dbReference>
<feature type="binding site" evidence="8">
    <location>
        <position position="35"/>
    </location>
    <ligand>
        <name>[4Fe-4S] cluster</name>
        <dbReference type="ChEBI" id="CHEBI:49883"/>
        <note>4Fe-4S-S-AdoMet</note>
    </ligand>
</feature>
<organism evidence="11 12">
    <name type="scientific">Candidatus Terasakiella magnetica</name>
    <dbReference type="NCBI Taxonomy" id="1867952"/>
    <lineage>
        <taxon>Bacteria</taxon>
        <taxon>Pseudomonadati</taxon>
        <taxon>Pseudomonadota</taxon>
        <taxon>Alphaproteobacteria</taxon>
        <taxon>Rhodospirillales</taxon>
        <taxon>Terasakiellaceae</taxon>
        <taxon>Terasakiella</taxon>
    </lineage>
</organism>
<keyword evidence="4 8" id="KW-0884">PQQ biosynthesis</keyword>
<dbReference type="SFLD" id="SFLDG01386">
    <property type="entry name" value="main_SPASM_domain-containing"/>
    <property type="match status" value="1"/>
</dbReference>
<evidence type="ECO:0000256" key="1">
    <source>
        <dbReference type="ARBA" id="ARBA00022485"/>
    </source>
</evidence>
<dbReference type="GO" id="GO:0018189">
    <property type="term" value="P:pyrroloquinoline quinone biosynthetic process"/>
    <property type="evidence" value="ECO:0007669"/>
    <property type="project" value="UniProtKB-UniRule"/>
</dbReference>
<dbReference type="Pfam" id="PF04055">
    <property type="entry name" value="Radical_SAM"/>
    <property type="match status" value="1"/>
</dbReference>
<evidence type="ECO:0000256" key="2">
    <source>
        <dbReference type="ARBA" id="ARBA00022691"/>
    </source>
</evidence>
<evidence type="ECO:0000256" key="5">
    <source>
        <dbReference type="ARBA" id="ARBA00023002"/>
    </source>
</evidence>
<dbReference type="HAMAP" id="MF_00660">
    <property type="entry name" value="PqqE"/>
    <property type="match status" value="1"/>
</dbReference>
<feature type="binding site" evidence="8">
    <location>
        <position position="32"/>
    </location>
    <ligand>
        <name>[4Fe-4S] cluster</name>
        <dbReference type="ChEBI" id="CHEBI:49883"/>
        <note>4Fe-4S-S-AdoMet</note>
    </ligand>
</feature>
<evidence type="ECO:0000256" key="9">
    <source>
        <dbReference type="SAM" id="Coils"/>
    </source>
</evidence>
<evidence type="ECO:0000256" key="8">
    <source>
        <dbReference type="HAMAP-Rule" id="MF_00660"/>
    </source>
</evidence>
<reference evidence="11 12" key="1">
    <citation type="submission" date="2016-07" db="EMBL/GenBank/DDBJ databases">
        <authorList>
            <person name="Lefevre C.T."/>
        </authorList>
    </citation>
    <scope>NUCLEOTIDE SEQUENCE [LARGE SCALE GENOMIC DNA]</scope>
    <source>
        <strain evidence="11">PR1</strain>
    </source>
</reference>
<dbReference type="PIRSF" id="PIRSF037420">
    <property type="entry name" value="PQQ_syn_pqqE"/>
    <property type="match status" value="1"/>
</dbReference>
<evidence type="ECO:0000256" key="7">
    <source>
        <dbReference type="ARBA" id="ARBA00023014"/>
    </source>
</evidence>
<dbReference type="SMART" id="SM00729">
    <property type="entry name" value="Elp3"/>
    <property type="match status" value="1"/>
</dbReference>
<comment type="pathway">
    <text evidence="8">Cofactor biosynthesis; pyrroloquinoline quinone biosynthesis.</text>
</comment>
<dbReference type="PANTHER" id="PTHR11228">
    <property type="entry name" value="RADICAL SAM DOMAIN PROTEIN"/>
    <property type="match status" value="1"/>
</dbReference>
<sequence length="382" mass="43212">MTKDGSKFEQLSDCGKPLWVVAELTYKCPLKCPWCTNPLDFDDYDNELSTDDWLRAFRQARDLGAMQLGFSGGEPMVRKDLEILVEEADKMGFYTNLITSGMGVTEERLIKLKEAGLKQIQLSFQHSDKDKNDLMVGAVSYEKKIEVLKMIKRHNFPMVLNVPISRLNIDAVEDLIDLCEEHGIEFLELANIQYYAWALLNRDGLLPTKQQLEIAEEKVERARERLGNKVQIFFVIPDYYDGRPKPCMNGWGSIHLSIAPDGAALPCHEAKVIPGIEYPSVKDHDLDWIWNESPAFNEFRGDEWMKEPCGSCEDKKKDFGGCRCQAYLLSGDARNADPACSKSEHFDVIQSAIENAKITSGYRNPIVMRAKGALSTKLSELG</sequence>
<dbReference type="SFLD" id="SFLDF00280">
    <property type="entry name" value="coenzyme_PQQ_synthesis_protein"/>
    <property type="match status" value="1"/>
</dbReference>
<dbReference type="SFLD" id="SFLDS00029">
    <property type="entry name" value="Radical_SAM"/>
    <property type="match status" value="1"/>
</dbReference>
<dbReference type="NCBIfam" id="TIGR04085">
    <property type="entry name" value="rSAM_more_4Fe4S"/>
    <property type="match status" value="1"/>
</dbReference>
<evidence type="ECO:0000256" key="6">
    <source>
        <dbReference type="ARBA" id="ARBA00023004"/>
    </source>
</evidence>
<keyword evidence="2 8" id="KW-0949">S-adenosyl-L-methionine</keyword>
<dbReference type="STRING" id="1867952.MTBPR1_80022"/>
<evidence type="ECO:0000259" key="10">
    <source>
        <dbReference type="PROSITE" id="PS51918"/>
    </source>
</evidence>
<dbReference type="UniPathway" id="UPA00539"/>
<dbReference type="InterPro" id="IPR058240">
    <property type="entry name" value="rSAM_sf"/>
</dbReference>
<comment type="catalytic activity">
    <reaction evidence="8">
        <text>[PQQ precursor protein] + S-adenosyl-L-methionine = E-Y cross-linked-[PQQ precursor protein] + 5'-deoxyadenosine + L-methionine + H(+)</text>
        <dbReference type="Rhea" id="RHEA:56836"/>
        <dbReference type="Rhea" id="RHEA-COMP:14800"/>
        <dbReference type="Rhea" id="RHEA-COMP:14801"/>
        <dbReference type="ChEBI" id="CHEBI:15378"/>
        <dbReference type="ChEBI" id="CHEBI:17319"/>
        <dbReference type="ChEBI" id="CHEBI:57844"/>
        <dbReference type="ChEBI" id="CHEBI:59789"/>
        <dbReference type="ChEBI" id="CHEBI:141026"/>
        <dbReference type="ChEBI" id="CHEBI:141027"/>
        <dbReference type="EC" id="1.21.98.4"/>
    </reaction>
</comment>
<dbReference type="InterPro" id="IPR006638">
    <property type="entry name" value="Elp3/MiaA/NifB-like_rSAM"/>
</dbReference>
<feature type="domain" description="Radical SAM core" evidence="10">
    <location>
        <begin position="14"/>
        <end position="229"/>
    </location>
</feature>
<dbReference type="CDD" id="cd01335">
    <property type="entry name" value="Radical_SAM"/>
    <property type="match status" value="1"/>
</dbReference>
<dbReference type="GO" id="GO:0016491">
    <property type="term" value="F:oxidoreductase activity"/>
    <property type="evidence" value="ECO:0007669"/>
    <property type="project" value="UniProtKB-KW"/>
</dbReference>
<dbReference type="GO" id="GO:0005506">
    <property type="term" value="F:iron ion binding"/>
    <property type="evidence" value="ECO:0007669"/>
    <property type="project" value="UniProtKB-UniRule"/>
</dbReference>
<comment type="subunit">
    <text evidence="8">Interacts with PqqD. The interaction is necessary for activity of PqqE.</text>
</comment>
<dbReference type="PANTHER" id="PTHR11228:SF7">
    <property type="entry name" value="PQQA PEPTIDE CYCLASE"/>
    <property type="match status" value="1"/>
</dbReference>